<feature type="compositionally biased region" description="Basic and acidic residues" evidence="5">
    <location>
        <begin position="239"/>
        <end position="254"/>
    </location>
</feature>
<feature type="region of interest" description="Disordered" evidence="5">
    <location>
        <begin position="84"/>
        <end position="126"/>
    </location>
</feature>
<dbReference type="SMART" id="SM00332">
    <property type="entry name" value="PP2Cc"/>
    <property type="match status" value="1"/>
</dbReference>
<dbReference type="GO" id="GO:0004722">
    <property type="term" value="F:protein serine/threonine phosphatase activity"/>
    <property type="evidence" value="ECO:0007669"/>
    <property type="project" value="InterPro"/>
</dbReference>
<dbReference type="PROSITE" id="PS51746">
    <property type="entry name" value="PPM_2"/>
    <property type="match status" value="1"/>
</dbReference>
<dbReference type="PANTHER" id="PTHR13832:SF589">
    <property type="entry name" value="[PYRUVATE DEHYDROGENASE [ACETYL-TRANSFERRING]]-PHOSPHATASE 2, MITOCHONDRIAL"/>
    <property type="match status" value="1"/>
</dbReference>
<accession>A0AAE0HK51</accession>
<comment type="similarity">
    <text evidence="4">Belongs to the PP2C family.</text>
</comment>
<evidence type="ECO:0000313" key="8">
    <source>
        <dbReference type="Proteomes" id="UP001278766"/>
    </source>
</evidence>
<dbReference type="EMBL" id="JAUEPN010000003">
    <property type="protein sequence ID" value="KAK3297990.1"/>
    <property type="molecule type" value="Genomic_DNA"/>
</dbReference>
<feature type="region of interest" description="Disordered" evidence="5">
    <location>
        <begin position="237"/>
        <end position="283"/>
    </location>
</feature>
<evidence type="ECO:0000259" key="6">
    <source>
        <dbReference type="PROSITE" id="PS51746"/>
    </source>
</evidence>
<feature type="compositionally biased region" description="Basic and acidic residues" evidence="5">
    <location>
        <begin position="602"/>
        <end position="621"/>
    </location>
</feature>
<reference evidence="7" key="1">
    <citation type="journal article" date="2023" name="Mol. Phylogenet. Evol.">
        <title>Genome-scale phylogeny and comparative genomics of the fungal order Sordariales.</title>
        <authorList>
            <person name="Hensen N."/>
            <person name="Bonometti L."/>
            <person name="Westerberg I."/>
            <person name="Brannstrom I.O."/>
            <person name="Guillou S."/>
            <person name="Cros-Aarteil S."/>
            <person name="Calhoun S."/>
            <person name="Haridas S."/>
            <person name="Kuo A."/>
            <person name="Mondo S."/>
            <person name="Pangilinan J."/>
            <person name="Riley R."/>
            <person name="LaButti K."/>
            <person name="Andreopoulos B."/>
            <person name="Lipzen A."/>
            <person name="Chen C."/>
            <person name="Yan M."/>
            <person name="Daum C."/>
            <person name="Ng V."/>
            <person name="Clum A."/>
            <person name="Steindorff A."/>
            <person name="Ohm R.A."/>
            <person name="Martin F."/>
            <person name="Silar P."/>
            <person name="Natvig D.O."/>
            <person name="Lalanne C."/>
            <person name="Gautier V."/>
            <person name="Ament-Velasquez S.L."/>
            <person name="Kruys A."/>
            <person name="Hutchinson M.I."/>
            <person name="Powell A.J."/>
            <person name="Barry K."/>
            <person name="Miller A.N."/>
            <person name="Grigoriev I.V."/>
            <person name="Debuchy R."/>
            <person name="Gladieux P."/>
            <person name="Hiltunen Thoren M."/>
            <person name="Johannesson H."/>
        </authorList>
    </citation>
    <scope>NUCLEOTIDE SEQUENCE</scope>
    <source>
        <strain evidence="7">CBS 168.71</strain>
    </source>
</reference>
<gene>
    <name evidence="7" type="ORF">B0H64DRAFT_416820</name>
</gene>
<keyword evidence="8" id="KW-1185">Reference proteome</keyword>
<dbReference type="Proteomes" id="UP001278766">
    <property type="component" value="Unassembled WGS sequence"/>
</dbReference>
<evidence type="ECO:0000256" key="1">
    <source>
        <dbReference type="ARBA" id="ARBA00022723"/>
    </source>
</evidence>
<evidence type="ECO:0000256" key="3">
    <source>
        <dbReference type="ARBA" id="ARBA00022912"/>
    </source>
</evidence>
<dbReference type="GO" id="GO:0046872">
    <property type="term" value="F:metal ion binding"/>
    <property type="evidence" value="ECO:0007669"/>
    <property type="project" value="UniProtKB-KW"/>
</dbReference>
<feature type="region of interest" description="Disordered" evidence="5">
    <location>
        <begin position="316"/>
        <end position="346"/>
    </location>
</feature>
<evidence type="ECO:0000256" key="5">
    <source>
        <dbReference type="SAM" id="MobiDB-lite"/>
    </source>
</evidence>
<dbReference type="PANTHER" id="PTHR13832">
    <property type="entry name" value="PROTEIN PHOSPHATASE 2C"/>
    <property type="match status" value="1"/>
</dbReference>
<reference evidence="7" key="2">
    <citation type="submission" date="2023-06" db="EMBL/GenBank/DDBJ databases">
        <authorList>
            <consortium name="Lawrence Berkeley National Laboratory"/>
            <person name="Haridas S."/>
            <person name="Hensen N."/>
            <person name="Bonometti L."/>
            <person name="Westerberg I."/>
            <person name="Brannstrom I.O."/>
            <person name="Guillou S."/>
            <person name="Cros-Aarteil S."/>
            <person name="Calhoun S."/>
            <person name="Kuo A."/>
            <person name="Mondo S."/>
            <person name="Pangilinan J."/>
            <person name="Riley R."/>
            <person name="Labutti K."/>
            <person name="Andreopoulos B."/>
            <person name="Lipzen A."/>
            <person name="Chen C."/>
            <person name="Yanf M."/>
            <person name="Daum C."/>
            <person name="Ng V."/>
            <person name="Clum A."/>
            <person name="Steindorff A."/>
            <person name="Ohm R."/>
            <person name="Martin F."/>
            <person name="Silar P."/>
            <person name="Natvig D."/>
            <person name="Lalanne C."/>
            <person name="Gautier V."/>
            <person name="Ament-Velasquez S.L."/>
            <person name="Kruys A."/>
            <person name="Hutchinson M.I."/>
            <person name="Powell A.J."/>
            <person name="Barry K."/>
            <person name="Miller A.N."/>
            <person name="Grigoriev I.V."/>
            <person name="Debuchy R."/>
            <person name="Gladieux P."/>
            <person name="Thoren M.H."/>
            <person name="Johannesson H."/>
        </authorList>
    </citation>
    <scope>NUCLEOTIDE SEQUENCE</scope>
    <source>
        <strain evidence="7">CBS 168.71</strain>
    </source>
</reference>
<comment type="caution">
    <text evidence="7">The sequence shown here is derived from an EMBL/GenBank/DDBJ whole genome shotgun (WGS) entry which is preliminary data.</text>
</comment>
<keyword evidence="2 4" id="KW-0378">Hydrolase</keyword>
<feature type="compositionally biased region" description="Low complexity" evidence="5">
    <location>
        <begin position="317"/>
        <end position="345"/>
    </location>
</feature>
<dbReference type="CDD" id="cd00143">
    <property type="entry name" value="PP2Cc"/>
    <property type="match status" value="1"/>
</dbReference>
<evidence type="ECO:0000313" key="7">
    <source>
        <dbReference type="EMBL" id="KAK3297990.1"/>
    </source>
</evidence>
<feature type="domain" description="PPM-type phosphatase" evidence="6">
    <location>
        <begin position="179"/>
        <end position="585"/>
    </location>
</feature>
<dbReference type="InterPro" id="IPR001932">
    <property type="entry name" value="PPM-type_phosphatase-like_dom"/>
</dbReference>
<sequence length="621" mass="67042">MGYVATFFQVHRKIHTRSASMSVCALQAAGLRRPLRAPAPAPARTSATALRIVTDLRGGHRQSLVGSQFFKRSFHNYFVTHLPSSSLHPDSRSSAGPGHKLPRSASTPHTPAPGSAPAVAPPNMPSRDLTVVRIPLRSAKHHFGVSESRGQRCYNEDTNQAGTIRIPAFAKRVPVSLVRHQAARTAGEGTSADSALGDPQIFYFGVFDGHGGSECSQFLREELHGYIEEAAAEFGLESSLKREPGAPDSMRDPETVFGQRDPAPQFAGENQNQEAAADTNSEASRLQSDLLAEYKRTIGGYFRRFRPNYFTAPMAPRDPSFSLSDPSSSSLSEPSHSSRQPPQSSLAASLESVLTYAFLRADLDFVTAQARKPDPDDPYVSDIPLNEDEILGSPHLPPSGHGIGGPARFKGGSTASVALISTPTPSPFWHPAAHSTLVVAHVGDTRILLCETATGRPYPLTSDHHPSSPAESRRLRRYVTDSVVTDSFGEERIQGLANSRAFGDMQSKRIGVSAEPDVARLALRPAEFSFLVLMSDGVSGSLGDQEIVDVVKEAATPEEGARRVVEYATEVSADGDNATCLVVRLGGWERRSEGGVGSLGTREVREMRRAEAADPRRRGRR</sequence>
<dbReference type="AlphaFoldDB" id="A0AAE0HK51"/>
<dbReference type="InterPro" id="IPR000222">
    <property type="entry name" value="PP2C_BS"/>
</dbReference>
<evidence type="ECO:0000256" key="2">
    <source>
        <dbReference type="ARBA" id="ARBA00022801"/>
    </source>
</evidence>
<dbReference type="GeneID" id="87842146"/>
<dbReference type="InterPro" id="IPR015655">
    <property type="entry name" value="PP2C"/>
</dbReference>
<keyword evidence="3 4" id="KW-0904">Protein phosphatase</keyword>
<dbReference type="PROSITE" id="PS01032">
    <property type="entry name" value="PPM_1"/>
    <property type="match status" value="1"/>
</dbReference>
<protein>
    <submittedName>
        <fullName evidence="7">Phosphatase 2C-like domain-containing protein</fullName>
    </submittedName>
</protein>
<dbReference type="Gene3D" id="3.60.40.10">
    <property type="entry name" value="PPM-type phosphatase domain"/>
    <property type="match status" value="1"/>
</dbReference>
<keyword evidence="1" id="KW-0479">Metal-binding</keyword>
<dbReference type="SUPFAM" id="SSF81606">
    <property type="entry name" value="PP2C-like"/>
    <property type="match status" value="1"/>
</dbReference>
<dbReference type="InterPro" id="IPR036457">
    <property type="entry name" value="PPM-type-like_dom_sf"/>
</dbReference>
<feature type="region of interest" description="Disordered" evidence="5">
    <location>
        <begin position="594"/>
        <end position="621"/>
    </location>
</feature>
<evidence type="ECO:0000256" key="4">
    <source>
        <dbReference type="RuleBase" id="RU003465"/>
    </source>
</evidence>
<organism evidence="7 8">
    <name type="scientific">Chaetomium fimeti</name>
    <dbReference type="NCBI Taxonomy" id="1854472"/>
    <lineage>
        <taxon>Eukaryota</taxon>
        <taxon>Fungi</taxon>
        <taxon>Dikarya</taxon>
        <taxon>Ascomycota</taxon>
        <taxon>Pezizomycotina</taxon>
        <taxon>Sordariomycetes</taxon>
        <taxon>Sordariomycetidae</taxon>
        <taxon>Sordariales</taxon>
        <taxon>Chaetomiaceae</taxon>
        <taxon>Chaetomium</taxon>
    </lineage>
</organism>
<dbReference type="Pfam" id="PF00481">
    <property type="entry name" value="PP2C"/>
    <property type="match status" value="1"/>
</dbReference>
<name>A0AAE0HK51_9PEZI</name>
<feature type="compositionally biased region" description="Low complexity" evidence="5">
    <location>
        <begin position="84"/>
        <end position="94"/>
    </location>
</feature>
<feature type="compositionally biased region" description="Polar residues" evidence="5">
    <location>
        <begin position="268"/>
        <end position="283"/>
    </location>
</feature>
<dbReference type="RefSeq" id="XP_062661504.1">
    <property type="nucleotide sequence ID" value="XM_062805198.1"/>
</dbReference>
<proteinExistence type="inferred from homology"/>